<dbReference type="Proteomes" id="UP000311605">
    <property type="component" value="Unassembled WGS sequence"/>
</dbReference>
<accession>A0A5C4X7N8</accession>
<comment type="caution">
    <text evidence="1">The sequence shown here is derived from an EMBL/GenBank/DDBJ whole genome shotgun (WGS) entry which is preliminary data.</text>
</comment>
<gene>
    <name evidence="1" type="ORF">FHP24_28450</name>
</gene>
<evidence type="ECO:0000313" key="2">
    <source>
        <dbReference type="Proteomes" id="UP000311605"/>
    </source>
</evidence>
<organism evidence="1 2">
    <name type="scientific">Aliirhizobium smilacinae</name>
    <dbReference type="NCBI Taxonomy" id="1395944"/>
    <lineage>
        <taxon>Bacteria</taxon>
        <taxon>Pseudomonadati</taxon>
        <taxon>Pseudomonadota</taxon>
        <taxon>Alphaproteobacteria</taxon>
        <taxon>Hyphomicrobiales</taxon>
        <taxon>Rhizobiaceae</taxon>
        <taxon>Aliirhizobium</taxon>
    </lineage>
</organism>
<sequence length="80" mass="8902">MSSKKSREIDKIADTIRDLATPDIKPKALIDAVRELHPDASKKDIARAAFLRAILSAEFKPEDTQALHDIASETRNEDSD</sequence>
<reference evidence="1 2" key="1">
    <citation type="submission" date="2019-06" db="EMBL/GenBank/DDBJ databases">
        <title>The draft genome of Rhizobium smilacinae PTYR-5.</title>
        <authorList>
            <person name="Liu L."/>
            <person name="Li L."/>
            <person name="Zhang X."/>
        </authorList>
    </citation>
    <scope>NUCLEOTIDE SEQUENCE [LARGE SCALE GENOMIC DNA]</scope>
    <source>
        <strain evidence="1 2">PTYR-5</strain>
    </source>
</reference>
<protein>
    <submittedName>
        <fullName evidence="1">Uncharacterized protein</fullName>
    </submittedName>
</protein>
<dbReference type="AlphaFoldDB" id="A0A5C4X7N8"/>
<dbReference type="OrthoDB" id="8163711at2"/>
<evidence type="ECO:0000313" key="1">
    <source>
        <dbReference type="EMBL" id="TNM59426.1"/>
    </source>
</evidence>
<proteinExistence type="predicted"/>
<dbReference type="EMBL" id="VDMN01000016">
    <property type="protein sequence ID" value="TNM59426.1"/>
    <property type="molecule type" value="Genomic_DNA"/>
</dbReference>
<name>A0A5C4X7N8_9HYPH</name>
<dbReference type="RefSeq" id="WP_139679615.1">
    <property type="nucleotide sequence ID" value="NZ_VDMN01000016.1"/>
</dbReference>
<keyword evidence="2" id="KW-1185">Reference proteome</keyword>